<dbReference type="AlphaFoldDB" id="A0A0G4I138"/>
<feature type="compositionally biased region" description="Acidic residues" evidence="1">
    <location>
        <begin position="127"/>
        <end position="136"/>
    </location>
</feature>
<feature type="compositionally biased region" description="Low complexity" evidence="1">
    <location>
        <begin position="222"/>
        <end position="237"/>
    </location>
</feature>
<organism evidence="2">
    <name type="scientific">Chromera velia CCMP2878</name>
    <dbReference type="NCBI Taxonomy" id="1169474"/>
    <lineage>
        <taxon>Eukaryota</taxon>
        <taxon>Sar</taxon>
        <taxon>Alveolata</taxon>
        <taxon>Colpodellida</taxon>
        <taxon>Chromeraceae</taxon>
        <taxon>Chromera</taxon>
    </lineage>
</organism>
<protein>
    <submittedName>
        <fullName evidence="2">Uncharacterized protein</fullName>
    </submittedName>
</protein>
<gene>
    <name evidence="2" type="ORF">Cvel_28</name>
</gene>
<feature type="region of interest" description="Disordered" evidence="1">
    <location>
        <begin position="216"/>
        <end position="260"/>
    </location>
</feature>
<dbReference type="VEuPathDB" id="CryptoDB:Cvel_28"/>
<dbReference type="EMBL" id="CDMZ01004701">
    <property type="protein sequence ID" value="CEM50601.1"/>
    <property type="molecule type" value="Genomic_DNA"/>
</dbReference>
<evidence type="ECO:0000256" key="1">
    <source>
        <dbReference type="SAM" id="MobiDB-lite"/>
    </source>
</evidence>
<accession>A0A0G4I138</accession>
<feature type="compositionally biased region" description="Basic residues" evidence="1">
    <location>
        <begin position="165"/>
        <end position="174"/>
    </location>
</feature>
<sequence>MLGSKATEVAVGPYLSLLLASGTVEDLEEAVQRRQVATTPLLTGAFLWMHSDTETPARLIEEAQRGVQAAPEEQEREESHCGKEVEEGGEGGEEEEEEEEEGEPGEGEGEESEEESEEEEKERGGNEEEEVGDDVEANGGGRVEEKVQVQEEEAGEERPRDPPPSRRRGKKRGRCTVEEEGSPKRTMICVFPPSALASASVRSPQAPVAPASFYSRGTAAASTPSSFRLRPSSSRPSHTMGGARGGNVLLAPPPSANRAGAVQVQSRRLIISSFFRKK</sequence>
<evidence type="ECO:0000313" key="2">
    <source>
        <dbReference type="EMBL" id="CEM50601.1"/>
    </source>
</evidence>
<proteinExistence type="predicted"/>
<feature type="compositionally biased region" description="Basic and acidic residues" evidence="1">
    <location>
        <begin position="77"/>
        <end position="86"/>
    </location>
</feature>
<feature type="region of interest" description="Disordered" evidence="1">
    <location>
        <begin position="64"/>
        <end position="185"/>
    </location>
</feature>
<name>A0A0G4I138_9ALVE</name>
<feature type="compositionally biased region" description="Acidic residues" evidence="1">
    <location>
        <begin position="87"/>
        <end position="120"/>
    </location>
</feature>
<reference evidence="2" key="1">
    <citation type="submission" date="2014-11" db="EMBL/GenBank/DDBJ databases">
        <authorList>
            <person name="Otto D Thomas"/>
            <person name="Naeem Raeece"/>
        </authorList>
    </citation>
    <scope>NUCLEOTIDE SEQUENCE</scope>
</reference>